<evidence type="ECO:0000313" key="2">
    <source>
        <dbReference type="Proteomes" id="UP000028705"/>
    </source>
</evidence>
<keyword evidence="2" id="KW-1185">Reference proteome</keyword>
<evidence type="ECO:0008006" key="3">
    <source>
        <dbReference type="Google" id="ProtNLM"/>
    </source>
</evidence>
<sequence length="358" mass="42678">MIKKRFDQVNRLIKDRLAFEKIKKNTPENTPKAVLVSIKHHTVYHRFFYLLLKFYKLSGYNVYYPMDFATFRNIRNKEKYLSLIIREDNFLIVNKKYKPESYIEITDEMFSPDYFSSYFEKGNNTTGVYHVPMSFHPLMYHHGIWNYKVDLNKKRINSIFCYGNFDSQAYLDIKRTEFSVVPRTELLSYFESKPEFLAFAGKPDMLKKIEEGSLERKYAFAIKEHFELPMEDVRETLSHFNFYLCCPGVVMPLCHNVIEAMSVGTIPLIQKEYSDVMYPNLTDRVNSIIFDDLEHLNVILQDIFEMPELEIAELRRNVLQYFQDNLTPESVIEHLNNSIKNKEMVYLQAEHRSVKFLR</sequence>
<dbReference type="EMBL" id="JPRH01000001">
    <property type="protein sequence ID" value="KFF14171.1"/>
    <property type="molecule type" value="Genomic_DNA"/>
</dbReference>
<name>A0A086ABV7_9FLAO</name>
<dbReference type="RefSeq" id="WP_034708764.1">
    <property type="nucleotide sequence ID" value="NZ_JPRH01000001.1"/>
</dbReference>
<accession>A0A086ABV7</accession>
<evidence type="ECO:0000313" key="1">
    <source>
        <dbReference type="EMBL" id="KFF14171.1"/>
    </source>
</evidence>
<dbReference type="OrthoDB" id="643584at2"/>
<comment type="caution">
    <text evidence="1">The sequence shown here is derived from an EMBL/GenBank/DDBJ whole genome shotgun (WGS) entry which is preliminary data.</text>
</comment>
<organism evidence="1 2">
    <name type="scientific">Chryseobacterium soli</name>
    <dbReference type="NCBI Taxonomy" id="445961"/>
    <lineage>
        <taxon>Bacteria</taxon>
        <taxon>Pseudomonadati</taxon>
        <taxon>Bacteroidota</taxon>
        <taxon>Flavobacteriia</taxon>
        <taxon>Flavobacteriales</taxon>
        <taxon>Weeksellaceae</taxon>
        <taxon>Chryseobacterium group</taxon>
        <taxon>Chryseobacterium</taxon>
    </lineage>
</organism>
<reference evidence="1 2" key="1">
    <citation type="submission" date="2014-07" db="EMBL/GenBank/DDBJ databases">
        <title>Genome of Chryseobacterium soli DSM 19298.</title>
        <authorList>
            <person name="Stropko S.J."/>
            <person name="Pipes S.E."/>
            <person name="Newman J."/>
        </authorList>
    </citation>
    <scope>NUCLEOTIDE SEQUENCE [LARGE SCALE GENOMIC DNA]</scope>
    <source>
        <strain evidence="1 2">DSM 19298</strain>
    </source>
</reference>
<proteinExistence type="predicted"/>
<protein>
    <recommendedName>
        <fullName evidence="3">Exostosin GT47 domain-containing protein</fullName>
    </recommendedName>
</protein>
<dbReference type="Proteomes" id="UP000028705">
    <property type="component" value="Unassembled WGS sequence"/>
</dbReference>
<gene>
    <name evidence="1" type="ORF">IW15_01620</name>
</gene>
<dbReference type="AlphaFoldDB" id="A0A086ABV7"/>
<dbReference type="STRING" id="445961.IW15_01620"/>
<dbReference type="eggNOG" id="COG0438">
    <property type="taxonomic scope" value="Bacteria"/>
</dbReference>